<protein>
    <recommendedName>
        <fullName evidence="3">DUF1064 domain-containing protein</fullName>
    </recommendedName>
</protein>
<name>A0A1Q2C3X9_ANAHA</name>
<dbReference type="InterPro" id="IPR009414">
    <property type="entry name" value="DUF1064"/>
</dbReference>
<organism evidence="1 2">
    <name type="scientific">Anaerostipes hadrus</name>
    <dbReference type="NCBI Taxonomy" id="649756"/>
    <lineage>
        <taxon>Bacteria</taxon>
        <taxon>Bacillati</taxon>
        <taxon>Bacillota</taxon>
        <taxon>Clostridia</taxon>
        <taxon>Lachnospirales</taxon>
        <taxon>Lachnospiraceae</taxon>
        <taxon>Anaerostipes</taxon>
    </lineage>
</organism>
<evidence type="ECO:0000313" key="1">
    <source>
        <dbReference type="EMBL" id="AQP38437.1"/>
    </source>
</evidence>
<dbReference type="Pfam" id="PF06356">
    <property type="entry name" value="DUF1064"/>
    <property type="match status" value="1"/>
</dbReference>
<dbReference type="EMBL" id="CP012098">
    <property type="protein sequence ID" value="AQP38437.1"/>
    <property type="molecule type" value="Genomic_DNA"/>
</dbReference>
<evidence type="ECO:0008006" key="3">
    <source>
        <dbReference type="Google" id="ProtNLM"/>
    </source>
</evidence>
<dbReference type="AlphaFoldDB" id="A0A1Q2C3X9"/>
<sequence length="120" mass="14361">MAWKNYNRPNKYNNHKTIVDGIKFDSIREAERYQELKLLETAGEISHLELQPIVVLQDKFIYQGRMFRAITYRADFACFDRTVNRGVIEDVKGMETDVFKIKKKMFLKKYGDLYDLRITR</sequence>
<accession>A0A1Q2C3X9</accession>
<proteinExistence type="predicted"/>
<gene>
    <name evidence="1" type="ORF">DO83_01565</name>
</gene>
<reference evidence="1 2" key="1">
    <citation type="journal article" date="2016" name="Sci. Rep.">
        <title>Accelerated dysbiosis of gut microbiota during aggravation of DSS-induced colitis by a butyrate-producing bacterium.</title>
        <authorList>
            <person name="Zhang Q."/>
            <person name="Wu Y."/>
            <person name="Wang J."/>
            <person name="Wu G."/>
            <person name="Long W."/>
            <person name="Xue Z."/>
            <person name="Wang L."/>
            <person name="Zhang X."/>
            <person name="Pang X."/>
            <person name="Zhao Y."/>
            <person name="Zhao L."/>
            <person name="Zhang C."/>
        </authorList>
    </citation>
    <scope>NUCLEOTIDE SEQUENCE [LARGE SCALE GENOMIC DNA]</scope>
    <source>
        <strain evidence="1 2">BPB5</strain>
    </source>
</reference>
<dbReference type="Proteomes" id="UP000188159">
    <property type="component" value="Chromosome"/>
</dbReference>
<dbReference type="RefSeq" id="WP_077325337.1">
    <property type="nucleotide sequence ID" value="NZ_LR699012.1"/>
</dbReference>
<evidence type="ECO:0000313" key="2">
    <source>
        <dbReference type="Proteomes" id="UP000188159"/>
    </source>
</evidence>